<accession>A0A643ERB9</accession>
<comment type="caution">
    <text evidence="1">The sequence shown here is derived from an EMBL/GenBank/DDBJ whole genome shotgun (WGS) entry which is preliminary data.</text>
</comment>
<dbReference type="AlphaFoldDB" id="A0A643ERB9"/>
<protein>
    <submittedName>
        <fullName evidence="1">Uncharacterized protein</fullName>
    </submittedName>
</protein>
<gene>
    <name evidence="1" type="ORF">F7R07_02650</name>
</gene>
<proteinExistence type="predicted"/>
<organism evidence="1">
    <name type="scientific">Pseudomonas aeruginosa</name>
    <dbReference type="NCBI Taxonomy" id="287"/>
    <lineage>
        <taxon>Bacteria</taxon>
        <taxon>Pseudomonadati</taxon>
        <taxon>Pseudomonadota</taxon>
        <taxon>Gammaproteobacteria</taxon>
        <taxon>Pseudomonadales</taxon>
        <taxon>Pseudomonadaceae</taxon>
        <taxon>Pseudomonas</taxon>
    </lineage>
</organism>
<evidence type="ECO:0000313" key="1">
    <source>
        <dbReference type="EMBL" id="KAB0562891.1"/>
    </source>
</evidence>
<reference evidence="1" key="1">
    <citation type="submission" date="2019-09" db="EMBL/GenBank/DDBJ databases">
        <title>Draft genome sequences of 48 bacterial type strains from the CCUG.</title>
        <authorList>
            <person name="Tunovic T."/>
            <person name="Pineiro-Iglesias B."/>
            <person name="Unosson C."/>
            <person name="Inganas E."/>
            <person name="Ohlen M."/>
            <person name="Cardew S."/>
            <person name="Jensie-Markopoulos S."/>
            <person name="Salva-Serra F."/>
            <person name="Jaen-Luchoro D."/>
            <person name="Karlsson R."/>
            <person name="Svensson-Stadler L."/>
            <person name="Chun J."/>
            <person name="Moore E."/>
        </authorList>
    </citation>
    <scope>NUCLEOTIDE SEQUENCE</scope>
    <source>
        <strain evidence="1">CCUG 551</strain>
    </source>
</reference>
<dbReference type="EMBL" id="VZPH01000019">
    <property type="protein sequence ID" value="KAB0562891.1"/>
    <property type="molecule type" value="Genomic_DNA"/>
</dbReference>
<sequence>MQLGVSTMEDARRLLGDPHQVETNQAGEQLLIWQYVRSDATSGFASVDVKTSQQLAALVFSPSGRLLRVGRLINTPAPLAAPPALHRTTGSDHALQTRESVQEQLDQLNQMQLPYQEYQRRYREITGQ</sequence>
<name>A0A643ERB9_PSEAI</name>